<dbReference type="SUPFAM" id="SSF53822">
    <property type="entry name" value="Periplasmic binding protein-like I"/>
    <property type="match status" value="1"/>
</dbReference>
<dbReference type="PANTHER" id="PTHR30146:SF155">
    <property type="entry name" value="ALANINE RACEMASE"/>
    <property type="match status" value="1"/>
</dbReference>
<accession>A0A2N3QNQ2</accession>
<dbReference type="SMART" id="SM00354">
    <property type="entry name" value="HTH_LACI"/>
    <property type="match status" value="1"/>
</dbReference>
<dbReference type="Proteomes" id="UP000588369">
    <property type="component" value="Unassembled WGS sequence"/>
</dbReference>
<dbReference type="EMBL" id="JABAGI010000008">
    <property type="protein sequence ID" value="NME62391.1"/>
    <property type="molecule type" value="Genomic_DNA"/>
</dbReference>
<dbReference type="Proteomes" id="UP000233727">
    <property type="component" value="Unassembled WGS sequence"/>
</dbReference>
<dbReference type="InterPro" id="IPR028082">
    <property type="entry name" value="Peripla_BP_I"/>
</dbReference>
<keyword evidence="3" id="KW-0804">Transcription</keyword>
<protein>
    <submittedName>
        <fullName evidence="6">Bacterial regulatory protein, LacI family</fullName>
    </submittedName>
    <submittedName>
        <fullName evidence="5">LacI family transcriptional regulator</fullName>
    </submittedName>
</protein>
<evidence type="ECO:0000313" key="5">
    <source>
        <dbReference type="EMBL" id="NME62391.1"/>
    </source>
</evidence>
<comment type="caution">
    <text evidence="6">The sequence shown here is derived from an EMBL/GenBank/DDBJ whole genome shotgun (WGS) entry which is preliminary data.</text>
</comment>
<dbReference type="PANTHER" id="PTHR30146">
    <property type="entry name" value="LACI-RELATED TRANSCRIPTIONAL REPRESSOR"/>
    <property type="match status" value="1"/>
</dbReference>
<dbReference type="CDD" id="cd01392">
    <property type="entry name" value="HTH_LacI"/>
    <property type="match status" value="1"/>
</dbReference>
<dbReference type="GeneID" id="78109067"/>
<dbReference type="Pfam" id="PF13377">
    <property type="entry name" value="Peripla_BP_3"/>
    <property type="match status" value="1"/>
</dbReference>
<evidence type="ECO:0000313" key="7">
    <source>
        <dbReference type="Proteomes" id="UP000233727"/>
    </source>
</evidence>
<dbReference type="SUPFAM" id="SSF47413">
    <property type="entry name" value="lambda repressor-like DNA-binding domains"/>
    <property type="match status" value="1"/>
</dbReference>
<dbReference type="Pfam" id="PF00356">
    <property type="entry name" value="LacI"/>
    <property type="match status" value="1"/>
</dbReference>
<dbReference type="InterPro" id="IPR046335">
    <property type="entry name" value="LacI/GalR-like_sensor"/>
</dbReference>
<evidence type="ECO:0000313" key="8">
    <source>
        <dbReference type="Proteomes" id="UP000588369"/>
    </source>
</evidence>
<dbReference type="GO" id="GO:0000976">
    <property type="term" value="F:transcription cis-regulatory region binding"/>
    <property type="evidence" value="ECO:0007669"/>
    <property type="project" value="TreeGrafter"/>
</dbReference>
<evidence type="ECO:0000256" key="1">
    <source>
        <dbReference type="ARBA" id="ARBA00023015"/>
    </source>
</evidence>
<keyword evidence="2" id="KW-0238">DNA-binding</keyword>
<sequence>MGSGKSKVTITDVAKAAGVSNSAVSYALNGKPGVSEQTRKKVLEIADSMGWKPNSAAKALSVAHTHTIGVVLNASSTLLGVEPYFMELFSSVGVELEKEDYSLLLRFAHDDDEALRVHRNWIAAGSVDAVMIFNVEIGDRRVELYRQHPEVPALVFSDASVSGGLTTISSNDADGTRQIVKYLHDLGHTHIARVAGPERFGHTYLRDRVFSEETAKYGMRYDCLHADYTPQEGRDCTKRLLTLPQTPTAIVYDNDVMTIEGLHVASAKGINVPEDLSLISWDDSYLCTVTEPRLTALARNIPALGGQVVSMLYALIDGESVANQFEPGYRLITRESTAAPRAE</sequence>
<dbReference type="GO" id="GO:0003700">
    <property type="term" value="F:DNA-binding transcription factor activity"/>
    <property type="evidence" value="ECO:0007669"/>
    <property type="project" value="TreeGrafter"/>
</dbReference>
<name>A0A2N3QNQ2_9BIFI</name>
<reference evidence="6 7" key="1">
    <citation type="submission" date="2017-10" db="EMBL/GenBank/DDBJ databases">
        <title>Bifidobacterium genomics.</title>
        <authorList>
            <person name="Lugli G.A."/>
            <person name="Milani C."/>
            <person name="Mancabelli L."/>
        </authorList>
    </citation>
    <scope>NUCLEOTIDE SEQUENCE [LARGE SCALE GENOMIC DNA]</scope>
    <source>
        <strain evidence="6 7">1542B</strain>
    </source>
</reference>
<dbReference type="PROSITE" id="PS00356">
    <property type="entry name" value="HTH_LACI_1"/>
    <property type="match status" value="1"/>
</dbReference>
<reference evidence="5 8" key="2">
    <citation type="submission" date="2020-04" db="EMBL/GenBank/DDBJ databases">
        <authorList>
            <person name="Hitch T.C.A."/>
            <person name="Wylensek D."/>
            <person name="Clavel T."/>
        </authorList>
    </citation>
    <scope>NUCLEOTIDE SEQUENCE [LARGE SCALE GENOMIC DNA]</scope>
    <source>
        <strain evidence="5 8">BSM-130-P53-3C</strain>
    </source>
</reference>
<dbReference type="InterPro" id="IPR000843">
    <property type="entry name" value="HTH_LacI"/>
</dbReference>
<keyword evidence="1" id="KW-0805">Transcription regulation</keyword>
<dbReference type="AlphaFoldDB" id="A0A2N3QNQ2"/>
<dbReference type="RefSeq" id="WP_101451637.1">
    <property type="nucleotide sequence ID" value="NZ_JABAGI010000008.1"/>
</dbReference>
<dbReference type="PROSITE" id="PS50932">
    <property type="entry name" value="HTH_LACI_2"/>
    <property type="match status" value="1"/>
</dbReference>
<proteinExistence type="predicted"/>
<dbReference type="InterPro" id="IPR010982">
    <property type="entry name" value="Lambda_DNA-bd_dom_sf"/>
</dbReference>
<dbReference type="STRING" id="33905.BTHE_1215"/>
<dbReference type="Gene3D" id="1.10.260.40">
    <property type="entry name" value="lambda repressor-like DNA-binding domains"/>
    <property type="match status" value="1"/>
</dbReference>
<dbReference type="EMBL" id="PCGY01000002">
    <property type="protein sequence ID" value="PKU93327.1"/>
    <property type="molecule type" value="Genomic_DNA"/>
</dbReference>
<dbReference type="CDD" id="cd06267">
    <property type="entry name" value="PBP1_LacI_sugar_binding-like"/>
    <property type="match status" value="1"/>
</dbReference>
<evidence type="ECO:0000256" key="3">
    <source>
        <dbReference type="ARBA" id="ARBA00023163"/>
    </source>
</evidence>
<evidence type="ECO:0000313" key="6">
    <source>
        <dbReference type="EMBL" id="PKU93327.1"/>
    </source>
</evidence>
<feature type="domain" description="HTH lacI-type" evidence="4">
    <location>
        <begin position="8"/>
        <end position="62"/>
    </location>
</feature>
<gene>
    <name evidence="6" type="ORF">CQR47_0101</name>
    <name evidence="5" type="ORF">HF844_06220</name>
</gene>
<evidence type="ECO:0000256" key="2">
    <source>
        <dbReference type="ARBA" id="ARBA00023125"/>
    </source>
</evidence>
<organism evidence="6 7">
    <name type="scientific">Bifidobacterium thermophilum</name>
    <dbReference type="NCBI Taxonomy" id="33905"/>
    <lineage>
        <taxon>Bacteria</taxon>
        <taxon>Bacillati</taxon>
        <taxon>Actinomycetota</taxon>
        <taxon>Actinomycetes</taxon>
        <taxon>Bifidobacteriales</taxon>
        <taxon>Bifidobacteriaceae</taxon>
        <taxon>Bifidobacterium</taxon>
    </lineage>
</organism>
<evidence type="ECO:0000259" key="4">
    <source>
        <dbReference type="PROSITE" id="PS50932"/>
    </source>
</evidence>
<dbReference type="Gene3D" id="3.40.50.2300">
    <property type="match status" value="2"/>
</dbReference>